<evidence type="ECO:0000313" key="7">
    <source>
        <dbReference type="EMBL" id="MEU1950327.1"/>
    </source>
</evidence>
<protein>
    <recommendedName>
        <fullName evidence="6">S-adenosyl-L-methionine-dependent methyltransferase</fullName>
        <ecNumber evidence="6">2.1.1.-</ecNumber>
    </recommendedName>
</protein>
<evidence type="ECO:0000256" key="2">
    <source>
        <dbReference type="ARBA" id="ARBA00008138"/>
    </source>
</evidence>
<dbReference type="InterPro" id="IPR007213">
    <property type="entry name" value="Ppm1/Ppm2/Tcmp"/>
</dbReference>
<dbReference type="Pfam" id="PF04072">
    <property type="entry name" value="LCM"/>
    <property type="match status" value="1"/>
</dbReference>
<organism evidence="7 8">
    <name type="scientific">Nocardia rhamnosiphila</name>
    <dbReference type="NCBI Taxonomy" id="426716"/>
    <lineage>
        <taxon>Bacteria</taxon>
        <taxon>Bacillati</taxon>
        <taxon>Actinomycetota</taxon>
        <taxon>Actinomycetes</taxon>
        <taxon>Mycobacteriales</taxon>
        <taxon>Nocardiaceae</taxon>
        <taxon>Nocardia</taxon>
    </lineage>
</organism>
<dbReference type="Gene3D" id="3.40.50.150">
    <property type="entry name" value="Vaccinia Virus protein VP39"/>
    <property type="match status" value="1"/>
</dbReference>
<dbReference type="RefSeq" id="WP_356954684.1">
    <property type="nucleotide sequence ID" value="NZ_JBEYBD010000002.1"/>
</dbReference>
<gene>
    <name evidence="7" type="ORF">ABZ510_00580</name>
</gene>
<evidence type="ECO:0000313" key="8">
    <source>
        <dbReference type="Proteomes" id="UP001550628"/>
    </source>
</evidence>
<keyword evidence="5 6" id="KW-0949">S-adenosyl-L-methionine</keyword>
<dbReference type="Proteomes" id="UP001550628">
    <property type="component" value="Unassembled WGS sequence"/>
</dbReference>
<dbReference type="EMBL" id="JBEYBF010000001">
    <property type="protein sequence ID" value="MEU1950327.1"/>
    <property type="molecule type" value="Genomic_DNA"/>
</dbReference>
<evidence type="ECO:0000256" key="1">
    <source>
        <dbReference type="ARBA" id="ARBA00003907"/>
    </source>
</evidence>
<dbReference type="EC" id="2.1.1.-" evidence="6"/>
<keyword evidence="8" id="KW-1185">Reference proteome</keyword>
<dbReference type="InterPro" id="IPR029063">
    <property type="entry name" value="SAM-dependent_MTases_sf"/>
</dbReference>
<dbReference type="PANTHER" id="PTHR43619">
    <property type="entry name" value="S-ADENOSYL-L-METHIONINE-DEPENDENT METHYLTRANSFERASE YKTD-RELATED"/>
    <property type="match status" value="1"/>
</dbReference>
<evidence type="ECO:0000256" key="6">
    <source>
        <dbReference type="RuleBase" id="RU362030"/>
    </source>
</evidence>
<dbReference type="GO" id="GO:0032259">
    <property type="term" value="P:methylation"/>
    <property type="evidence" value="ECO:0007669"/>
    <property type="project" value="UniProtKB-KW"/>
</dbReference>
<accession>A0ABV2WHH8</accession>
<dbReference type="SUPFAM" id="SSF53335">
    <property type="entry name" value="S-adenosyl-L-methionine-dependent methyltransferases"/>
    <property type="match status" value="1"/>
</dbReference>
<reference evidence="7 8" key="1">
    <citation type="submission" date="2024-06" db="EMBL/GenBank/DDBJ databases">
        <title>The Natural Products Discovery Center: Release of the First 8490 Sequenced Strains for Exploring Actinobacteria Biosynthetic Diversity.</title>
        <authorList>
            <person name="Kalkreuter E."/>
            <person name="Kautsar S.A."/>
            <person name="Yang D."/>
            <person name="Bader C.D."/>
            <person name="Teijaro C.N."/>
            <person name="Fluegel L."/>
            <person name="Davis C.M."/>
            <person name="Simpson J.R."/>
            <person name="Lauterbach L."/>
            <person name="Steele A.D."/>
            <person name="Gui C."/>
            <person name="Meng S."/>
            <person name="Li G."/>
            <person name="Viehrig K."/>
            <person name="Ye F."/>
            <person name="Su P."/>
            <person name="Kiefer A.F."/>
            <person name="Nichols A."/>
            <person name="Cepeda A.J."/>
            <person name="Yan W."/>
            <person name="Fan B."/>
            <person name="Jiang Y."/>
            <person name="Adhikari A."/>
            <person name="Zheng C.-J."/>
            <person name="Schuster L."/>
            <person name="Cowan T.M."/>
            <person name="Smanski M.J."/>
            <person name="Chevrette M.G."/>
            <person name="De Carvalho L.P.S."/>
            <person name="Shen B."/>
        </authorList>
    </citation>
    <scope>NUCLEOTIDE SEQUENCE [LARGE SCALE GENOMIC DNA]</scope>
    <source>
        <strain evidence="7 8">NPDC019708</strain>
    </source>
</reference>
<comment type="function">
    <text evidence="1 6">Exhibits S-adenosyl-L-methionine-dependent methyltransferase activity.</text>
</comment>
<name>A0ABV2WHH8_9NOCA</name>
<dbReference type="PANTHER" id="PTHR43619:SF2">
    <property type="entry name" value="S-ADENOSYL-L-METHIONINE-DEPENDENT METHYLTRANSFERASES SUPERFAMILY PROTEIN"/>
    <property type="match status" value="1"/>
</dbReference>
<evidence type="ECO:0000256" key="3">
    <source>
        <dbReference type="ARBA" id="ARBA00022603"/>
    </source>
</evidence>
<proteinExistence type="inferred from homology"/>
<evidence type="ECO:0000256" key="5">
    <source>
        <dbReference type="ARBA" id="ARBA00022691"/>
    </source>
</evidence>
<comment type="similarity">
    <text evidence="2 6">Belongs to the UPF0677 family.</text>
</comment>
<dbReference type="GO" id="GO:0008168">
    <property type="term" value="F:methyltransferase activity"/>
    <property type="evidence" value="ECO:0007669"/>
    <property type="project" value="UniProtKB-KW"/>
</dbReference>
<keyword evidence="3 6" id="KW-0489">Methyltransferase</keyword>
<evidence type="ECO:0000256" key="4">
    <source>
        <dbReference type="ARBA" id="ARBA00022679"/>
    </source>
</evidence>
<dbReference type="InterPro" id="IPR011610">
    <property type="entry name" value="SAM_mthyl_Trfase_ML2640-like"/>
</dbReference>
<sequence>MTDPSVRVPTAGVAMTAIGVAVIRARESARPDRLYDDPLAAAFVAAARPAFDDDRWARLEVLADQFYEGRSLAVKVADESFGAAVAAGCEQIVLLGAGLDTRAFRLGLPAETVFFEVDLPELFVFKEPVLAAYRARPECVRRVVAADLRADWARALTAGGFRRDAATLWVDEGVLDYLPRRDAHAVIETVTELSAPGSRFGIGRFRVDSAAARYRDLRELVSADSDAARPVNGLGPDAESWFTAHGWRTTFRAWNDLVAPYGRPGLGEVPGMGTVLAVRE</sequence>
<keyword evidence="4 7" id="KW-0808">Transferase</keyword>
<dbReference type="NCBIfam" id="TIGR00027">
    <property type="entry name" value="mthyl_TIGR00027"/>
    <property type="match status" value="1"/>
</dbReference>
<comment type="caution">
    <text evidence="7">The sequence shown here is derived from an EMBL/GenBank/DDBJ whole genome shotgun (WGS) entry which is preliminary data.</text>
</comment>